<feature type="compositionally biased region" description="Basic and acidic residues" evidence="8">
    <location>
        <begin position="266"/>
        <end position="275"/>
    </location>
</feature>
<dbReference type="Proteomes" id="UP001300871">
    <property type="component" value="Unassembled WGS sequence"/>
</dbReference>
<dbReference type="InterPro" id="IPR002898">
    <property type="entry name" value="MotA_ExbB_proton_chnl"/>
</dbReference>
<organism evidence="11 12">
    <name type="scientific">Clostridium symbiosum</name>
    <name type="common">Bacteroides symbiosus</name>
    <dbReference type="NCBI Taxonomy" id="1512"/>
    <lineage>
        <taxon>Bacteria</taxon>
        <taxon>Bacillati</taxon>
        <taxon>Bacillota</taxon>
        <taxon>Clostridia</taxon>
        <taxon>Lachnospirales</taxon>
        <taxon>Lachnospiraceae</taxon>
        <taxon>Otoolea</taxon>
    </lineage>
</organism>
<gene>
    <name evidence="11" type="ORF">PM006_00190</name>
</gene>
<evidence type="ECO:0000256" key="5">
    <source>
        <dbReference type="ARBA" id="ARBA00022692"/>
    </source>
</evidence>
<evidence type="ECO:0000256" key="9">
    <source>
        <dbReference type="SAM" id="Phobius"/>
    </source>
</evidence>
<keyword evidence="3" id="KW-0813">Transport</keyword>
<accession>A0AAW6APC4</accession>
<evidence type="ECO:0000256" key="3">
    <source>
        <dbReference type="ARBA" id="ARBA00022448"/>
    </source>
</evidence>
<dbReference type="GeneID" id="57968555"/>
<feature type="compositionally biased region" description="Basic residues" evidence="8">
    <location>
        <begin position="276"/>
        <end position="285"/>
    </location>
</feature>
<dbReference type="GO" id="GO:0005886">
    <property type="term" value="C:plasma membrane"/>
    <property type="evidence" value="ECO:0007669"/>
    <property type="project" value="UniProtKB-SubCell"/>
</dbReference>
<name>A0AAW6APC4_CLOSY</name>
<feature type="transmembrane region" description="Helical" evidence="9">
    <location>
        <begin position="184"/>
        <end position="208"/>
    </location>
</feature>
<evidence type="ECO:0000256" key="1">
    <source>
        <dbReference type="ARBA" id="ARBA00004651"/>
    </source>
</evidence>
<evidence type="ECO:0000313" key="11">
    <source>
        <dbReference type="EMBL" id="MDB1998628.1"/>
    </source>
</evidence>
<evidence type="ECO:0000256" key="2">
    <source>
        <dbReference type="ARBA" id="ARBA00008038"/>
    </source>
</evidence>
<dbReference type="RefSeq" id="WP_100932228.1">
    <property type="nucleotide sequence ID" value="NZ_JAAIMZ010000002.1"/>
</dbReference>
<keyword evidence="7 9" id="KW-0472">Membrane</keyword>
<dbReference type="GO" id="GO:0006935">
    <property type="term" value="P:chemotaxis"/>
    <property type="evidence" value="ECO:0007669"/>
    <property type="project" value="InterPro"/>
</dbReference>
<keyword evidence="4" id="KW-1003">Cell membrane</keyword>
<comment type="caution">
    <text evidence="11">The sequence shown here is derived from an EMBL/GenBank/DDBJ whole genome shotgun (WGS) entry which is preliminary data.</text>
</comment>
<feature type="transmembrane region" description="Helical" evidence="9">
    <location>
        <begin position="158"/>
        <end position="178"/>
    </location>
</feature>
<proteinExistence type="inferred from homology"/>
<dbReference type="AlphaFoldDB" id="A0AAW6APC4"/>
<comment type="similarity">
    <text evidence="2">Belongs to the MotA family.</text>
</comment>
<evidence type="ECO:0000256" key="4">
    <source>
        <dbReference type="ARBA" id="ARBA00022475"/>
    </source>
</evidence>
<evidence type="ECO:0000259" key="10">
    <source>
        <dbReference type="Pfam" id="PF01618"/>
    </source>
</evidence>
<dbReference type="InterPro" id="IPR047055">
    <property type="entry name" value="MotA-like"/>
</dbReference>
<evidence type="ECO:0000256" key="8">
    <source>
        <dbReference type="SAM" id="MobiDB-lite"/>
    </source>
</evidence>
<comment type="subcellular location">
    <subcellularLocation>
        <location evidence="1">Cell membrane</location>
        <topology evidence="1">Multi-pass membrane protein</topology>
    </subcellularLocation>
</comment>
<dbReference type="PROSITE" id="PS01307">
    <property type="entry name" value="MOTA"/>
    <property type="match status" value="1"/>
</dbReference>
<evidence type="ECO:0000256" key="6">
    <source>
        <dbReference type="ARBA" id="ARBA00022989"/>
    </source>
</evidence>
<keyword evidence="5 9" id="KW-0812">Transmembrane</keyword>
<dbReference type="PANTHER" id="PTHR30433">
    <property type="entry name" value="CHEMOTAXIS PROTEIN MOTA"/>
    <property type="match status" value="1"/>
</dbReference>
<evidence type="ECO:0000256" key="7">
    <source>
        <dbReference type="ARBA" id="ARBA00023136"/>
    </source>
</evidence>
<dbReference type="InterPro" id="IPR000540">
    <property type="entry name" value="Flag_MotA_CS"/>
</dbReference>
<protein>
    <submittedName>
        <fullName evidence="11">Motility protein A</fullName>
    </submittedName>
</protein>
<feature type="region of interest" description="Disordered" evidence="8">
    <location>
        <begin position="258"/>
        <end position="285"/>
    </location>
</feature>
<dbReference type="Pfam" id="PF01618">
    <property type="entry name" value="MotA_ExbB"/>
    <property type="match status" value="1"/>
</dbReference>
<dbReference type="EMBL" id="JAQLGM010000001">
    <property type="protein sequence ID" value="MDB1998628.1"/>
    <property type="molecule type" value="Genomic_DNA"/>
</dbReference>
<keyword evidence="6 9" id="KW-1133">Transmembrane helix</keyword>
<reference evidence="11" key="1">
    <citation type="submission" date="2023-01" db="EMBL/GenBank/DDBJ databases">
        <title>Human gut microbiome strain richness.</title>
        <authorList>
            <person name="Chen-Liaw A."/>
        </authorList>
    </citation>
    <scope>NUCLEOTIDE SEQUENCE</scope>
    <source>
        <strain evidence="11">B1_m1001713B170214d0_201011</strain>
    </source>
</reference>
<evidence type="ECO:0000313" key="12">
    <source>
        <dbReference type="Proteomes" id="UP001300871"/>
    </source>
</evidence>
<feature type="transmembrane region" description="Helical" evidence="9">
    <location>
        <begin position="43"/>
        <end position="63"/>
    </location>
</feature>
<dbReference type="GO" id="GO:0071978">
    <property type="term" value="P:bacterial-type flagellum-dependent swarming motility"/>
    <property type="evidence" value="ECO:0007669"/>
    <property type="project" value="InterPro"/>
</dbReference>
<dbReference type="PANTHER" id="PTHR30433:SF2">
    <property type="entry name" value="MOTILITY PROTEIN A"/>
    <property type="match status" value="1"/>
</dbReference>
<sequence length="285" mass="32132">MDALSILGLFFAVGFVLFGMMFDQETMRFMYTNLKAFADLPSLFITLGGTVGVMMISFPGSSFKKIGKHLKIIFRPQTFNTRQVIQQIVDLATEARMKGLLSLEDKLTEIDDPFLYNSLMLVVDSVDQEKVKSLMETELMQLEDRHALDRSFYEKGAAFAPAFGMIGTLIGLILMLGNMQDVDVLASGMAVALITTLYGSFLANIVFLPIASKLKMRHEEEFLCKNLVMEGVLAIQEGENPRFIEEKLYKLLPVSVKDEQAEQEEKEEKKLEKKSAKEKKLKKGK</sequence>
<feature type="domain" description="MotA/TolQ/ExbB proton channel" evidence="10">
    <location>
        <begin position="109"/>
        <end position="221"/>
    </location>
</feature>